<dbReference type="InterPro" id="IPR010546">
    <property type="entry name" value="DUF1120"/>
</dbReference>
<keyword evidence="3" id="KW-1185">Reference proteome</keyword>
<reference evidence="2 3" key="1">
    <citation type="submission" date="2014-04" db="EMBL/GenBank/DDBJ databases">
        <title>Draft genome sequence of Pantoea beijingensis strain LMG 27579, an emerging pathogen to Pleurotus eryngii with potential industrial application.</title>
        <authorList>
            <person name="Xu F."/>
            <person name="Liu Y."/>
            <person name="Wang S."/>
            <person name="Yin Y."/>
            <person name="Ma Y."/>
            <person name="Zhao S."/>
            <person name="Rong C."/>
        </authorList>
    </citation>
    <scope>NUCLEOTIDE SEQUENCE [LARGE SCALE GENOMIC DNA]</scope>
    <source>
        <strain evidence="2 3">LMG 27579</strain>
    </source>
</reference>
<dbReference type="RefSeq" id="WP_128176817.1">
    <property type="nucleotide sequence ID" value="NZ_CP071409.1"/>
</dbReference>
<dbReference type="AlphaFoldDB" id="A0A443IDL6"/>
<dbReference type="EMBL" id="JMEE01000023">
    <property type="protein sequence ID" value="RWR02292.1"/>
    <property type="molecule type" value="Genomic_DNA"/>
</dbReference>
<evidence type="ECO:0000313" key="3">
    <source>
        <dbReference type="Proteomes" id="UP000288794"/>
    </source>
</evidence>
<feature type="chain" id="PRO_5019408650" description="DUF1120 domain-containing protein" evidence="1">
    <location>
        <begin position="24"/>
        <end position="227"/>
    </location>
</feature>
<gene>
    <name evidence="2" type="ORF">ED28_07890</name>
</gene>
<comment type="caution">
    <text evidence="2">The sequence shown here is derived from an EMBL/GenBank/DDBJ whole genome shotgun (WGS) entry which is preliminary data.</text>
</comment>
<proteinExistence type="predicted"/>
<dbReference type="Pfam" id="PF06551">
    <property type="entry name" value="DUF1120"/>
    <property type="match status" value="1"/>
</dbReference>
<organism evidence="2 3">
    <name type="scientific">[Pantoea] beijingensis</name>
    <dbReference type="NCBI Taxonomy" id="1324864"/>
    <lineage>
        <taxon>Bacteria</taxon>
        <taxon>Pseudomonadati</taxon>
        <taxon>Pseudomonadota</taxon>
        <taxon>Gammaproteobacteria</taxon>
        <taxon>Enterobacterales</taxon>
        <taxon>Erwiniaceae</taxon>
        <taxon>Erwinia</taxon>
    </lineage>
</organism>
<evidence type="ECO:0000256" key="1">
    <source>
        <dbReference type="SAM" id="SignalP"/>
    </source>
</evidence>
<accession>A0A443IDL6</accession>
<evidence type="ECO:0000313" key="2">
    <source>
        <dbReference type="EMBL" id="RWR02292.1"/>
    </source>
</evidence>
<dbReference type="Proteomes" id="UP000288794">
    <property type="component" value="Unassembled WGS sequence"/>
</dbReference>
<sequence length="227" mass="23787">MKKSITKLSLITLMVTASSAAVADDSFDFSVIGNITPAACKATISGGNVFDYGNILSNSLNKDDFTILEQKDTGFTIVCDAPAKLALKTVDNRMGTKNNPIGQVLVGSAPLQANTGTMGLGLDPAGNKIGAYLAAIPTDTVTLDTADNVDSINSDDKGATWRKVPRIFMTTASPLYTWAKTGELVPQAFSTMTGTLQVQAAISPASTLDLTQPVKLDGSATVQLFYL</sequence>
<feature type="signal peptide" evidence="1">
    <location>
        <begin position="1"/>
        <end position="23"/>
    </location>
</feature>
<protein>
    <recommendedName>
        <fullName evidence="4">DUF1120 domain-containing protein</fullName>
    </recommendedName>
</protein>
<name>A0A443IDL6_9GAMM</name>
<evidence type="ECO:0008006" key="4">
    <source>
        <dbReference type="Google" id="ProtNLM"/>
    </source>
</evidence>
<keyword evidence="1" id="KW-0732">Signal</keyword>